<feature type="transmembrane region" description="Helical" evidence="1">
    <location>
        <begin position="105"/>
        <end position="125"/>
    </location>
</feature>
<feature type="transmembrane region" description="Helical" evidence="1">
    <location>
        <begin position="132"/>
        <end position="151"/>
    </location>
</feature>
<feature type="transmembrane region" description="Helical" evidence="1">
    <location>
        <begin position="12"/>
        <end position="31"/>
    </location>
</feature>
<reference evidence="3" key="1">
    <citation type="submission" date="2021-01" db="EMBL/GenBank/DDBJ databases">
        <title>Whole genome shotgun sequence of Cellulomonas pakistanensis NBRC 110800.</title>
        <authorList>
            <person name="Komaki H."/>
            <person name="Tamura T."/>
        </authorList>
    </citation>
    <scope>NUCLEOTIDE SEQUENCE</scope>
    <source>
        <strain evidence="3">NBRC 110800</strain>
    </source>
</reference>
<evidence type="ECO:0000313" key="4">
    <source>
        <dbReference type="Proteomes" id="UP000642125"/>
    </source>
</evidence>
<feature type="transmembrane region" description="Helical" evidence="1">
    <location>
        <begin position="43"/>
        <end position="64"/>
    </location>
</feature>
<dbReference type="InterPro" id="IPR006976">
    <property type="entry name" value="VanZ-like"/>
</dbReference>
<keyword evidence="1" id="KW-1133">Transmembrane helix</keyword>
<proteinExistence type="predicted"/>
<keyword evidence="1" id="KW-0472">Membrane</keyword>
<dbReference type="PANTHER" id="PTHR36834:SF1">
    <property type="entry name" value="INTEGRAL MEMBRANE PROTEIN"/>
    <property type="match status" value="1"/>
</dbReference>
<dbReference type="AlphaFoldDB" id="A0A919U4P4"/>
<dbReference type="EMBL" id="BONO01000003">
    <property type="protein sequence ID" value="GIG35274.1"/>
    <property type="molecule type" value="Genomic_DNA"/>
</dbReference>
<feature type="domain" description="VanZ-like" evidence="2">
    <location>
        <begin position="52"/>
        <end position="191"/>
    </location>
</feature>
<evidence type="ECO:0000313" key="3">
    <source>
        <dbReference type="EMBL" id="GIG35274.1"/>
    </source>
</evidence>
<dbReference type="Proteomes" id="UP000642125">
    <property type="component" value="Unassembled WGS sequence"/>
</dbReference>
<gene>
    <name evidence="3" type="ORF">Cpa01nite_06550</name>
</gene>
<dbReference type="PANTHER" id="PTHR36834">
    <property type="entry name" value="MEMBRANE PROTEIN-RELATED"/>
    <property type="match status" value="1"/>
</dbReference>
<feature type="transmembrane region" description="Helical" evidence="1">
    <location>
        <begin position="259"/>
        <end position="283"/>
    </location>
</feature>
<dbReference type="Pfam" id="PF04892">
    <property type="entry name" value="VanZ"/>
    <property type="match status" value="1"/>
</dbReference>
<comment type="caution">
    <text evidence="3">The sequence shown here is derived from an EMBL/GenBank/DDBJ whole genome shotgun (WGS) entry which is preliminary data.</text>
</comment>
<organism evidence="3 4">
    <name type="scientific">Cellulomonas pakistanensis</name>
    <dbReference type="NCBI Taxonomy" id="992287"/>
    <lineage>
        <taxon>Bacteria</taxon>
        <taxon>Bacillati</taxon>
        <taxon>Actinomycetota</taxon>
        <taxon>Actinomycetes</taxon>
        <taxon>Micrococcales</taxon>
        <taxon>Cellulomonadaceae</taxon>
        <taxon>Cellulomonas</taxon>
    </lineage>
</organism>
<protein>
    <recommendedName>
        <fullName evidence="2">VanZ-like domain-containing protein</fullName>
    </recommendedName>
</protein>
<evidence type="ECO:0000259" key="2">
    <source>
        <dbReference type="Pfam" id="PF04892"/>
    </source>
</evidence>
<accession>A0A919U4P4</accession>
<keyword evidence="4" id="KW-1185">Reference proteome</keyword>
<feature type="transmembrane region" description="Helical" evidence="1">
    <location>
        <begin position="218"/>
        <end position="239"/>
    </location>
</feature>
<feature type="transmembrane region" description="Helical" evidence="1">
    <location>
        <begin position="310"/>
        <end position="327"/>
    </location>
</feature>
<keyword evidence="1" id="KW-0812">Transmembrane</keyword>
<feature type="transmembrane region" description="Helical" evidence="1">
    <location>
        <begin position="179"/>
        <end position="197"/>
    </location>
</feature>
<feature type="transmembrane region" description="Helical" evidence="1">
    <location>
        <begin position="339"/>
        <end position="361"/>
    </location>
</feature>
<name>A0A919U4P4_9CELL</name>
<evidence type="ECO:0000256" key="1">
    <source>
        <dbReference type="SAM" id="Phobius"/>
    </source>
</evidence>
<dbReference type="InterPro" id="IPR053150">
    <property type="entry name" value="Teicoplanin_resist-assoc"/>
</dbReference>
<sequence length="403" mass="41552">MAGMDRWTWPAWVGVVGGLAAFAALLVPLVALQSRRYGRLSGWRLLGAAALAVYGVALLAYTLLPLPAGDLAAWCARYGVGGPQLRPLQFVADIRRDTAGLGLAATLRSAAVLQVVFNVLLFVPWGVLARRYLGWGVLASTLSAAAASLLIETTQATGIFGLIGCAYRLGDVDDLLTNTLGGLIGALLAPVVLGWMPRSGELAATRGLPRPVTAVRRWLGMVVDVVLVSLVGYALVVAHRLLLVATGRPIPADRDLVELLVGTVLPVAVLLWLPPLVGSGASLGQRAMWLEPRWPGPGGTLRRGSLGRRAARGALGAGLWGLLQVLASLPVPGLDGDGVVVVAAVAAVAQPALVVASVLAVPWSRGRRGLSYALTGAELVDARAMPSAGGPAAGRAAEVAPGR</sequence>